<dbReference type="HOGENOM" id="CLU_2192727_0_0_7"/>
<keyword evidence="1" id="KW-0812">Transmembrane</keyword>
<proteinExistence type="predicted"/>
<dbReference type="EMBL" id="CP001649">
    <property type="protein sequence ID" value="ACS79809.1"/>
    <property type="molecule type" value="Genomic_DNA"/>
</dbReference>
<organism evidence="2 3">
    <name type="scientific">Maridesulfovibrio salexigens (strain ATCC 14822 / DSM 2638 / NCIMB 8403 / VKM B-1763)</name>
    <name type="common">Desulfovibrio salexigens</name>
    <dbReference type="NCBI Taxonomy" id="526222"/>
    <lineage>
        <taxon>Bacteria</taxon>
        <taxon>Pseudomonadati</taxon>
        <taxon>Thermodesulfobacteriota</taxon>
        <taxon>Desulfovibrionia</taxon>
        <taxon>Desulfovibrionales</taxon>
        <taxon>Desulfovibrionaceae</taxon>
        <taxon>Maridesulfovibrio</taxon>
    </lineage>
</organism>
<dbReference type="OrthoDB" id="5471551at2"/>
<dbReference type="STRING" id="526222.Desal_1747"/>
<dbReference type="KEGG" id="dsa:Desal_1747"/>
<evidence type="ECO:0000313" key="2">
    <source>
        <dbReference type="EMBL" id="ACS79809.1"/>
    </source>
</evidence>
<evidence type="ECO:0000313" key="3">
    <source>
        <dbReference type="Proteomes" id="UP000002601"/>
    </source>
</evidence>
<accession>C6BTM9</accession>
<dbReference type="eggNOG" id="ENOG5032DS4">
    <property type="taxonomic scope" value="Bacteria"/>
</dbReference>
<protein>
    <submittedName>
        <fullName evidence="2">Uncharacterized protein</fullName>
    </submittedName>
</protein>
<dbReference type="RefSeq" id="WP_015851625.1">
    <property type="nucleotide sequence ID" value="NC_012881.1"/>
</dbReference>
<feature type="transmembrane region" description="Helical" evidence="1">
    <location>
        <begin position="34"/>
        <end position="59"/>
    </location>
</feature>
<reference evidence="2 3" key="1">
    <citation type="submission" date="2009-06" db="EMBL/GenBank/DDBJ databases">
        <title>Complete sequence of Desulfovibrio salexigens DSM 2638.</title>
        <authorList>
            <consortium name="US DOE Joint Genome Institute"/>
            <person name="Lucas S."/>
            <person name="Copeland A."/>
            <person name="Lapidus A."/>
            <person name="Glavina del Rio T."/>
            <person name="Tice H."/>
            <person name="Bruce D."/>
            <person name="Goodwin L."/>
            <person name="Pitluck S."/>
            <person name="Munk A.C."/>
            <person name="Brettin T."/>
            <person name="Detter J.C."/>
            <person name="Han C."/>
            <person name="Tapia R."/>
            <person name="Larimer F."/>
            <person name="Land M."/>
            <person name="Hauser L."/>
            <person name="Kyrpides N."/>
            <person name="Anderson I."/>
            <person name="Wall J.D."/>
            <person name="Arkin A.P."/>
            <person name="Dehal P."/>
            <person name="Chivian D."/>
            <person name="Giles B."/>
            <person name="Hazen T.C."/>
        </authorList>
    </citation>
    <scope>NUCLEOTIDE SEQUENCE [LARGE SCALE GENOMIC DNA]</scope>
    <source>
        <strain evidence="3">ATCC 14822 / DSM 2638 / NCIMB 8403 / VKM B-1763</strain>
    </source>
</reference>
<evidence type="ECO:0000256" key="1">
    <source>
        <dbReference type="SAM" id="Phobius"/>
    </source>
</evidence>
<keyword evidence="1" id="KW-1133">Transmembrane helix</keyword>
<sequence>MIETISSIFSFISGKYEANPHWDHWPFGPGYGDFWASITKMLFVAAILGVIIIFLRVLFGPNGKFRDPDLDREAAEMREKALAQLEEDLKSGKISEIDYKFKKKRIML</sequence>
<dbReference type="Proteomes" id="UP000002601">
    <property type="component" value="Chromosome"/>
</dbReference>
<name>C6BTM9_MARSD</name>
<keyword evidence="3" id="KW-1185">Reference proteome</keyword>
<gene>
    <name evidence="2" type="ordered locus">Desal_1747</name>
</gene>
<keyword evidence="1" id="KW-0472">Membrane</keyword>
<dbReference type="AlphaFoldDB" id="C6BTM9"/>